<keyword evidence="1" id="KW-1133">Transmembrane helix</keyword>
<evidence type="ECO:0000313" key="3">
    <source>
        <dbReference type="EMBL" id="KZP22398.1"/>
    </source>
</evidence>
<protein>
    <submittedName>
        <fullName evidence="2">Uncharacterized protein</fullName>
    </submittedName>
</protein>
<accession>A0A166KYS5</accession>
<gene>
    <name evidence="2" type="ORF">FIBSPDRAFT_931178</name>
    <name evidence="3" type="ORF">FIBSPDRAFT_931180</name>
</gene>
<reference evidence="2" key="1">
    <citation type="journal article" date="2016" name="Mol. Biol. Evol.">
        <title>Comparative Genomics of Early-Diverging Mushroom-Forming Fungi Provides Insights into the Origins of Lignocellulose Decay Capabilities.</title>
        <authorList>
            <person name="Nagy L.G."/>
            <person name="Riley R."/>
            <person name="Tritt A."/>
            <person name="Adam C."/>
            <person name="Daum C."/>
            <person name="Floudas D."/>
            <person name="Sun H."/>
            <person name="Yadav J.S."/>
            <person name="Pangilinan J."/>
            <person name="Larsson K.H."/>
            <person name="Matsuura K."/>
            <person name="Barry K."/>
            <person name="Labutti K."/>
            <person name="Kuo R."/>
            <person name="Ohm R.A."/>
            <person name="Bhattacharya S.S."/>
            <person name="Shirouzu T."/>
            <person name="Yoshinaga Y."/>
            <person name="Martin F.M."/>
            <person name="Grigoriev I.V."/>
            <person name="Hibbett D.S."/>
        </authorList>
    </citation>
    <scope>NUCLEOTIDE SEQUENCE [LARGE SCALE GENOMIC DNA]</scope>
    <source>
        <strain evidence="2">CBS 109695</strain>
    </source>
</reference>
<sequence length="225" mass="24020">MSFELLHATNLFLTFVFGAVGGSLGVSALVKAESAWNKFTAGLPNGTFVLVNATDLLTPGAITTIICFLICINALVFLLFIVIPPAKRVQMSARTLLFQATTLLVFGLGLFGTLVPYTLFVARRAPGVSAFIGVVQIPDAILKDIEKATAWSGDYKDVPYLRILAILPWVTFAFTMVTTAISFIGLRRYHAKQAAAAAAAQTSGKEMTGPQLEGEEVAMTEVDAA</sequence>
<name>A0A166KYS5_9AGAM</name>
<dbReference type="EMBL" id="KV417540">
    <property type="protein sequence ID" value="KZP22390.1"/>
    <property type="molecule type" value="Genomic_DNA"/>
</dbReference>
<keyword evidence="1" id="KW-0472">Membrane</keyword>
<feature type="transmembrane region" description="Helical" evidence="1">
    <location>
        <begin position="160"/>
        <end position="186"/>
    </location>
</feature>
<keyword evidence="1" id="KW-0812">Transmembrane</keyword>
<evidence type="ECO:0000256" key="1">
    <source>
        <dbReference type="SAM" id="Phobius"/>
    </source>
</evidence>
<evidence type="ECO:0000313" key="2">
    <source>
        <dbReference type="EMBL" id="KZP22390.1"/>
    </source>
</evidence>
<organism evidence="2">
    <name type="scientific">Athelia psychrophila</name>
    <dbReference type="NCBI Taxonomy" id="1759441"/>
    <lineage>
        <taxon>Eukaryota</taxon>
        <taxon>Fungi</taxon>
        <taxon>Dikarya</taxon>
        <taxon>Basidiomycota</taxon>
        <taxon>Agaricomycotina</taxon>
        <taxon>Agaricomycetes</taxon>
        <taxon>Agaricomycetidae</taxon>
        <taxon>Atheliales</taxon>
        <taxon>Atheliaceae</taxon>
        <taxon>Athelia</taxon>
    </lineage>
</organism>
<dbReference type="AlphaFoldDB" id="A0A166KYS5"/>
<dbReference type="OrthoDB" id="2560085at2759"/>
<dbReference type="EMBL" id="KV417540">
    <property type="protein sequence ID" value="KZP22398.1"/>
    <property type="molecule type" value="Genomic_DNA"/>
</dbReference>
<feature type="transmembrane region" description="Helical" evidence="1">
    <location>
        <begin position="95"/>
        <end position="119"/>
    </location>
</feature>
<dbReference type="STRING" id="436010.A0A166KYS5"/>
<feature type="transmembrane region" description="Helical" evidence="1">
    <location>
        <begin position="56"/>
        <end position="83"/>
    </location>
</feature>
<proteinExistence type="predicted"/>